<sequence length="428" mass="45032">MRRVYWGLSGVLLATLGAFATSTVAEEATPSPFPSRLAQAIAPLDVNPDGLSGGGALVLSEAIAASRYVLIGESHHTREIPALTTQVCRLMAPSGLTAMAIETGPEAARVVDSAMRSKDREARVADFVRAHPDGVAFFNGRDEVRMAGDCAAAAGPKFTLWGLDQEFLGSSGHLLEEMLASKPGPVARAALTGLAAEDRKATAAALASGSPFDLFLLSATQDDLDRAAAAVAKDGGARVRHLFGLLTESRAIYQASRSGQGDANGRRARLMKRTIAAHLAENPDARVLMKFGANHAYKSLNPLDQRDLGAYVAERAEGEGVSALHIIVLGARGSHGGYGGVGRPAVVHSFDMKDDKDPDWRKDATLARAADAAPGSWMLVDLRTLRTKGLLASAPPQWRELALGYDIAILAPMLTASSLLGAEKPATR</sequence>
<protein>
    <recommendedName>
        <fullName evidence="4">Haem-binding uptake Tiki superfamily ChaN domain-containing protein</fullName>
    </recommendedName>
</protein>
<comment type="caution">
    <text evidence="2">The sequence shown here is derived from an EMBL/GenBank/DDBJ whole genome shotgun (WGS) entry which is preliminary data.</text>
</comment>
<accession>A0A2N5D8A0</accession>
<dbReference type="AlphaFoldDB" id="A0A2N5D8A0"/>
<evidence type="ECO:0000313" key="3">
    <source>
        <dbReference type="Proteomes" id="UP000234479"/>
    </source>
</evidence>
<evidence type="ECO:0000313" key="2">
    <source>
        <dbReference type="EMBL" id="PLR22270.1"/>
    </source>
</evidence>
<gene>
    <name evidence="2" type="ORF">SGCZBJ_18095</name>
</gene>
<dbReference type="EMBL" id="PJRS01000039">
    <property type="protein sequence ID" value="PLR22270.1"/>
    <property type="molecule type" value="Genomic_DNA"/>
</dbReference>
<proteinExistence type="predicted"/>
<keyword evidence="3" id="KW-1185">Reference proteome</keyword>
<dbReference type="OrthoDB" id="128385at2"/>
<organism evidence="2 3">
    <name type="scientific">Caulobacter zeae</name>
    <dbReference type="NCBI Taxonomy" id="2055137"/>
    <lineage>
        <taxon>Bacteria</taxon>
        <taxon>Pseudomonadati</taxon>
        <taxon>Pseudomonadota</taxon>
        <taxon>Alphaproteobacteria</taxon>
        <taxon>Caulobacterales</taxon>
        <taxon>Caulobacteraceae</taxon>
        <taxon>Caulobacter</taxon>
    </lineage>
</organism>
<evidence type="ECO:0008006" key="4">
    <source>
        <dbReference type="Google" id="ProtNLM"/>
    </source>
</evidence>
<feature type="chain" id="PRO_5014840241" description="Haem-binding uptake Tiki superfamily ChaN domain-containing protein" evidence="1">
    <location>
        <begin position="21"/>
        <end position="428"/>
    </location>
</feature>
<evidence type="ECO:0000256" key="1">
    <source>
        <dbReference type="SAM" id="SignalP"/>
    </source>
</evidence>
<name>A0A2N5D8A0_9CAUL</name>
<dbReference type="Proteomes" id="UP000234479">
    <property type="component" value="Unassembled WGS sequence"/>
</dbReference>
<dbReference type="SUPFAM" id="SSF159501">
    <property type="entry name" value="EreA/ChaN-like"/>
    <property type="match status" value="1"/>
</dbReference>
<keyword evidence="1" id="KW-0732">Signal</keyword>
<feature type="signal peptide" evidence="1">
    <location>
        <begin position="1"/>
        <end position="20"/>
    </location>
</feature>
<dbReference type="RefSeq" id="WP_101719366.1">
    <property type="nucleotide sequence ID" value="NZ_PJRS01000039.1"/>
</dbReference>
<reference evidence="2 3" key="1">
    <citation type="submission" date="2017-12" db="EMBL/GenBank/DDBJ databases">
        <title>The genome sequence of Caulobacter sp. 410.</title>
        <authorList>
            <person name="Gao J."/>
            <person name="Mao X."/>
            <person name="Sun J."/>
        </authorList>
    </citation>
    <scope>NUCLEOTIDE SEQUENCE [LARGE SCALE GENOMIC DNA]</scope>
    <source>
        <strain evidence="2 3">410</strain>
    </source>
</reference>